<gene>
    <name evidence="2" type="ORF">SteCoe_20341</name>
</gene>
<dbReference type="AlphaFoldDB" id="A0A1R2BSD8"/>
<feature type="region of interest" description="Disordered" evidence="1">
    <location>
        <begin position="495"/>
        <end position="520"/>
    </location>
</feature>
<feature type="compositionally biased region" description="Basic and acidic residues" evidence="1">
    <location>
        <begin position="344"/>
        <end position="395"/>
    </location>
</feature>
<dbReference type="PANTHER" id="PTHR12271">
    <property type="entry name" value="POLY A POLYMERASE CID PAP -RELATED"/>
    <property type="match status" value="1"/>
</dbReference>
<proteinExistence type="predicted"/>
<dbReference type="SUPFAM" id="SSF81631">
    <property type="entry name" value="PAP/OAS1 substrate-binding domain"/>
    <property type="match status" value="1"/>
</dbReference>
<evidence type="ECO:0000313" key="3">
    <source>
        <dbReference type="Proteomes" id="UP000187209"/>
    </source>
</evidence>
<dbReference type="Proteomes" id="UP000187209">
    <property type="component" value="Unassembled WGS sequence"/>
</dbReference>
<dbReference type="EMBL" id="MPUH01000462">
    <property type="protein sequence ID" value="OMJ79611.1"/>
    <property type="molecule type" value="Genomic_DNA"/>
</dbReference>
<feature type="compositionally biased region" description="Basic and acidic residues" evidence="1">
    <location>
        <begin position="508"/>
        <end position="520"/>
    </location>
</feature>
<dbReference type="OrthoDB" id="2274644at2759"/>
<dbReference type="GO" id="GO:0031123">
    <property type="term" value="P:RNA 3'-end processing"/>
    <property type="evidence" value="ECO:0007669"/>
    <property type="project" value="TreeGrafter"/>
</dbReference>
<accession>A0A1R2BSD8</accession>
<evidence type="ECO:0000313" key="2">
    <source>
        <dbReference type="EMBL" id="OMJ79611.1"/>
    </source>
</evidence>
<evidence type="ECO:0008006" key="4">
    <source>
        <dbReference type="Google" id="ProtNLM"/>
    </source>
</evidence>
<reference evidence="2 3" key="1">
    <citation type="submission" date="2016-11" db="EMBL/GenBank/DDBJ databases">
        <title>The macronuclear genome of Stentor coeruleus: a giant cell with tiny introns.</title>
        <authorList>
            <person name="Slabodnick M."/>
            <person name="Ruby J.G."/>
            <person name="Reiff S.B."/>
            <person name="Swart E.C."/>
            <person name="Gosai S."/>
            <person name="Prabakaran S."/>
            <person name="Witkowska E."/>
            <person name="Larue G.E."/>
            <person name="Fisher S."/>
            <person name="Freeman R.M."/>
            <person name="Gunawardena J."/>
            <person name="Chu W."/>
            <person name="Stover N.A."/>
            <person name="Gregory B.D."/>
            <person name="Nowacki M."/>
            <person name="Derisi J."/>
            <person name="Roy S.W."/>
            <person name="Marshall W.F."/>
            <person name="Sood P."/>
        </authorList>
    </citation>
    <scope>NUCLEOTIDE SEQUENCE [LARGE SCALE GENOMIC DNA]</scope>
    <source>
        <strain evidence="2">WM001</strain>
    </source>
</reference>
<name>A0A1R2BSD8_9CILI</name>
<feature type="compositionally biased region" description="Basic and acidic residues" evidence="1">
    <location>
        <begin position="306"/>
        <end position="320"/>
    </location>
</feature>
<evidence type="ECO:0000256" key="1">
    <source>
        <dbReference type="SAM" id="MobiDB-lite"/>
    </source>
</evidence>
<keyword evidence="3" id="KW-1185">Reference proteome</keyword>
<organism evidence="2 3">
    <name type="scientific">Stentor coeruleus</name>
    <dbReference type="NCBI Taxonomy" id="5963"/>
    <lineage>
        <taxon>Eukaryota</taxon>
        <taxon>Sar</taxon>
        <taxon>Alveolata</taxon>
        <taxon>Ciliophora</taxon>
        <taxon>Postciliodesmatophora</taxon>
        <taxon>Heterotrichea</taxon>
        <taxon>Heterotrichida</taxon>
        <taxon>Stentoridae</taxon>
        <taxon>Stentor</taxon>
    </lineage>
</organism>
<feature type="region of interest" description="Disordered" evidence="1">
    <location>
        <begin position="306"/>
        <end position="395"/>
    </location>
</feature>
<dbReference type="PANTHER" id="PTHR12271:SF40">
    <property type="entry name" value="POLY(A) RNA POLYMERASE GLD2"/>
    <property type="match status" value="1"/>
</dbReference>
<protein>
    <recommendedName>
        <fullName evidence="4">PAP-associated domain-containing protein</fullName>
    </recommendedName>
</protein>
<comment type="caution">
    <text evidence="2">The sequence shown here is derived from an EMBL/GenBank/DDBJ whole genome shotgun (WGS) entry which is preliminary data.</text>
</comment>
<dbReference type="GO" id="GO:0016779">
    <property type="term" value="F:nucleotidyltransferase activity"/>
    <property type="evidence" value="ECO:0007669"/>
    <property type="project" value="TreeGrafter"/>
</dbReference>
<dbReference type="Gene3D" id="1.10.1410.10">
    <property type="match status" value="1"/>
</dbReference>
<sequence>MEFVLQSFYQSQEKFLDYLGQVESFDDFVVGIAIGIKIKKPESEFLFLNILMKIWQQRVECRELFSLKYLNTLKNILSSNRNPNQEYPLHVFLVSLHKISEHLKTSNTVSTKFFSQNLEQAKQCYNFLLNHYKNSLEVIKILKLGKQNPTIFADSSLDFISIDEINDLIELIDIENINKACQTLGILCEKLKTSKKFVIYRFSVNAIIFLLEVKANEKEARVIFFYLFDKPEYFDEDFKEKVACAYYKCCTRLKIKIDDVMVKRIIGENKEIDEIKRKSADLVEAENKKVYEKEKIPQAKGIIGKDIEKKEDEKENKPNESKINADPTIEKIESPIKTSVKNSESVKKPEKNTESIKKPEKNTESIKKPEKNTENAQKDKPEPNKVPENNKEENKISETDKRILKILREARSIWDEGYQIDIAYFCNCFNSINYKNETNKLFEIIHKQFSSSKSNNYNLQYWKIMIQVFNKLSQIADKHKLELEKTLEKMRKEVNELENHKKSKKDQKKTDTPAESERQLNLKSNPELFEEISSLSQTITKLSQDAFDLTHKQALDIIMIRLIQQDMEKIKSSLGIISKTCTVKVIGSGSIGTCLKNTEIDLLLVDKNSLCEETLQRVFKTILKLNDFCYSLTMDSNLTFLFHINLQFTSEILGLIKKYCLINPKINELIMFMKLWARSNRLMCISGFQWTLLVISFMQKTEPPVVPSLQIKDHREKIVNGFDVWFDNDYNLPSQNCSTLGQLIYMMFMHLVIRGDEISDIKTGRIDKHLTKKFVALNPFTGDEIGLDLSYENQNVVDECCRKAMEALLNGESLDALMNLRKE</sequence>